<keyword evidence="4" id="KW-0808">Transferase</keyword>
<name>M5E0S4_9FIRM</name>
<dbReference type="PROSITE" id="PS50112">
    <property type="entry name" value="PAS"/>
    <property type="match status" value="1"/>
</dbReference>
<accession>M5E0S4</accession>
<sequence length="614" mass="72253">MLKIITIIKDVIEKNKIKTYLNRAKRKIKNIDFELVKEFDDNRQAVNYLYQNDDIDIIIVENKAGEIFSGLDLLTLAEKEFTKSSIMLLNETDNELELNYENINNLTAIFNKNESYSLFANHLLLTMLKQQRKNDKLKKEEDKLNDYRTIIDHTHDAIFLVKVDCDNNFYYKRINGTHQRLTALTNEEIRGKKIKEIFDKEVAEKLKENYSKCLKKKGRINYTEKLDFPAGEKIWQTTLYPVMKNGRVEEIVGASYDISDLKEKEERLNYIKRYDRLTGLYNKEYFNHLFEELNKSKKDNLALILINVENFHLVNKFFGYQQGNVLLKEIASILVKIRGKDKIAAHLSNDHFAVILKNKNDSEVDQTLDFIKNELAKLNINGIYIDTAAVSMFKSNNKTTAQDFFCDGISKINFNRHKQSQESKFYNSLMNYIEDNNYINLRNGGELLKISEKAADYFNLNQKEKTDLLLLARHYDLGKLTLNKNIVKKGEKLTTEEWDEYQKYVINSTNFVAYYHDLIGICNLIYSHHEHYDGSGWPEALNGDQIPYLSRLFAVINFYSKVKSNIYFPLLKDKYYFGALEDQEIIKEFNHYKSKIFDPEIVDRFIDFLNNENK</sequence>
<evidence type="ECO:0000259" key="2">
    <source>
        <dbReference type="PROSITE" id="PS50887"/>
    </source>
</evidence>
<dbReference type="InterPro" id="IPR029787">
    <property type="entry name" value="Nucleotide_cyclase"/>
</dbReference>
<dbReference type="NCBIfam" id="TIGR00229">
    <property type="entry name" value="sensory_box"/>
    <property type="match status" value="1"/>
</dbReference>
<dbReference type="AlphaFoldDB" id="M5E0S4"/>
<dbReference type="Gene3D" id="3.30.450.20">
    <property type="entry name" value="PAS domain"/>
    <property type="match status" value="1"/>
</dbReference>
<dbReference type="InterPro" id="IPR000014">
    <property type="entry name" value="PAS"/>
</dbReference>
<keyword evidence="5" id="KW-1185">Reference proteome</keyword>
<protein>
    <submittedName>
        <fullName evidence="4">PAS/PAC sensor hybrid histidine kinase</fullName>
    </submittedName>
</protein>
<dbReference type="InterPro" id="IPR052020">
    <property type="entry name" value="Cyclic_di-GMP/3'3'-cGAMP_PDE"/>
</dbReference>
<dbReference type="PROSITE" id="PS51832">
    <property type="entry name" value="HD_GYP"/>
    <property type="match status" value="1"/>
</dbReference>
<dbReference type="EMBL" id="CAUI01000019">
    <property type="protein sequence ID" value="CCU79769.1"/>
    <property type="molecule type" value="Genomic_DNA"/>
</dbReference>
<feature type="domain" description="GGDEF" evidence="2">
    <location>
        <begin position="299"/>
        <end position="428"/>
    </location>
</feature>
<evidence type="ECO:0000259" key="1">
    <source>
        <dbReference type="PROSITE" id="PS50112"/>
    </source>
</evidence>
<dbReference type="CDD" id="cd01949">
    <property type="entry name" value="GGDEF"/>
    <property type="match status" value="1"/>
</dbReference>
<dbReference type="SUPFAM" id="SSF109604">
    <property type="entry name" value="HD-domain/PDEase-like"/>
    <property type="match status" value="1"/>
</dbReference>
<evidence type="ECO:0000313" key="4">
    <source>
        <dbReference type="EMBL" id="CCU79769.1"/>
    </source>
</evidence>
<dbReference type="InterPro" id="IPR013656">
    <property type="entry name" value="PAS_4"/>
</dbReference>
<comment type="caution">
    <text evidence="4">The sequence shown here is derived from an EMBL/GenBank/DDBJ whole genome shotgun (WGS) entry which is preliminary data.</text>
</comment>
<evidence type="ECO:0000259" key="3">
    <source>
        <dbReference type="PROSITE" id="PS51832"/>
    </source>
</evidence>
<dbReference type="NCBIfam" id="TIGR00254">
    <property type="entry name" value="GGDEF"/>
    <property type="match status" value="1"/>
</dbReference>
<dbReference type="GO" id="GO:0016301">
    <property type="term" value="F:kinase activity"/>
    <property type="evidence" value="ECO:0007669"/>
    <property type="project" value="UniProtKB-KW"/>
</dbReference>
<dbReference type="SUPFAM" id="SSF55785">
    <property type="entry name" value="PYP-like sensor domain (PAS domain)"/>
    <property type="match status" value="1"/>
</dbReference>
<dbReference type="SMART" id="SM00267">
    <property type="entry name" value="GGDEF"/>
    <property type="match status" value="1"/>
</dbReference>
<dbReference type="Pfam" id="PF08448">
    <property type="entry name" value="PAS_4"/>
    <property type="match status" value="1"/>
</dbReference>
<dbReference type="InterPro" id="IPR035965">
    <property type="entry name" value="PAS-like_dom_sf"/>
</dbReference>
<feature type="domain" description="PAS" evidence="1">
    <location>
        <begin position="143"/>
        <end position="217"/>
    </location>
</feature>
<dbReference type="InterPro" id="IPR037522">
    <property type="entry name" value="HD_GYP_dom"/>
</dbReference>
<dbReference type="Proteomes" id="UP000012063">
    <property type="component" value="Unassembled WGS sequence"/>
</dbReference>
<dbReference type="Pfam" id="PF13487">
    <property type="entry name" value="HD_5"/>
    <property type="match status" value="1"/>
</dbReference>
<dbReference type="InterPro" id="IPR000160">
    <property type="entry name" value="GGDEF_dom"/>
</dbReference>
<dbReference type="Pfam" id="PF00990">
    <property type="entry name" value="GGDEF"/>
    <property type="match status" value="1"/>
</dbReference>
<dbReference type="PROSITE" id="PS50887">
    <property type="entry name" value="GGDEF"/>
    <property type="match status" value="1"/>
</dbReference>
<proteinExistence type="predicted"/>
<organism evidence="4 5">
    <name type="scientific">Halanaerobium saccharolyticum subsp. saccharolyticum DSM 6643</name>
    <dbReference type="NCBI Taxonomy" id="1293054"/>
    <lineage>
        <taxon>Bacteria</taxon>
        <taxon>Bacillati</taxon>
        <taxon>Bacillota</taxon>
        <taxon>Clostridia</taxon>
        <taxon>Halanaerobiales</taxon>
        <taxon>Halanaerobiaceae</taxon>
        <taxon>Halanaerobium</taxon>
    </lineage>
</organism>
<dbReference type="Gene3D" id="1.10.3210.10">
    <property type="entry name" value="Hypothetical protein af1432"/>
    <property type="match status" value="1"/>
</dbReference>
<dbReference type="RefSeq" id="WP_005489091.1">
    <property type="nucleotide sequence ID" value="NZ_CAUI01000019.1"/>
</dbReference>
<dbReference type="SUPFAM" id="SSF55073">
    <property type="entry name" value="Nucleotide cyclase"/>
    <property type="match status" value="1"/>
</dbReference>
<dbReference type="Gene3D" id="3.30.70.270">
    <property type="match status" value="1"/>
</dbReference>
<dbReference type="InParanoid" id="M5E0S4"/>
<dbReference type="eggNOG" id="COG3437">
    <property type="taxonomic scope" value="Bacteria"/>
</dbReference>
<dbReference type="PANTHER" id="PTHR45228">
    <property type="entry name" value="CYCLIC DI-GMP PHOSPHODIESTERASE TM_0186-RELATED"/>
    <property type="match status" value="1"/>
</dbReference>
<dbReference type="InterPro" id="IPR043128">
    <property type="entry name" value="Rev_trsase/Diguanyl_cyclase"/>
</dbReference>
<evidence type="ECO:0000313" key="5">
    <source>
        <dbReference type="Proteomes" id="UP000012063"/>
    </source>
</evidence>
<feature type="domain" description="HD-GYP" evidence="3">
    <location>
        <begin position="415"/>
        <end position="614"/>
    </location>
</feature>
<dbReference type="OrthoDB" id="2109834at2"/>
<reference evidence="5" key="1">
    <citation type="journal article" date="2013" name="Genome Announc.">
        <title>Genome Sequence of Halanaerobium saccharolyticum subsp. saccharolyticum Strain DSM 6643T, a Halophilic Hydrogen-Producing Bacterium.</title>
        <authorList>
            <person name="Kivisto A."/>
            <person name="Larjo A."/>
            <person name="Ciranna A."/>
            <person name="Santala V."/>
            <person name="Roos C."/>
            <person name="Karp M."/>
        </authorList>
    </citation>
    <scope>NUCLEOTIDE SEQUENCE [LARGE SCALE GENOMIC DNA]</scope>
    <source>
        <strain evidence="5">DSM 6643</strain>
    </source>
</reference>
<dbReference type="eggNOG" id="COG2199">
    <property type="taxonomic scope" value="Bacteria"/>
</dbReference>
<dbReference type="STRING" id="1293054.HSACCH_01591"/>
<gene>
    <name evidence="4" type="ORF">HSACCH_01591</name>
</gene>
<keyword evidence="4" id="KW-0418">Kinase</keyword>